<comment type="similarity">
    <text evidence="6">Belongs to the major facilitator superfamily. Spinster (TC 2.A.1.49) family.</text>
</comment>
<keyword evidence="2" id="KW-0813">Transport</keyword>
<dbReference type="CDD" id="cd17328">
    <property type="entry name" value="MFS_spinster_like"/>
    <property type="match status" value="2"/>
</dbReference>
<evidence type="ECO:0000256" key="6">
    <source>
        <dbReference type="ARBA" id="ARBA00024338"/>
    </source>
</evidence>
<reference evidence="7" key="2">
    <citation type="submission" date="2022-06" db="UniProtKB">
        <authorList>
            <consortium name="EnsemblMetazoa"/>
        </authorList>
    </citation>
    <scope>IDENTIFICATION</scope>
    <source>
        <strain evidence="7">PS312</strain>
    </source>
</reference>
<dbReference type="PANTHER" id="PTHR23505:SF79">
    <property type="entry name" value="PROTEIN SPINSTER"/>
    <property type="match status" value="1"/>
</dbReference>
<accession>A0A8R1UAR7</accession>
<name>A0A2A6CSB8_PRIPA</name>
<protein>
    <submittedName>
        <fullName evidence="7">Membrane transporter</fullName>
    </submittedName>
</protein>
<evidence type="ECO:0000313" key="8">
    <source>
        <dbReference type="Proteomes" id="UP000005239"/>
    </source>
</evidence>
<dbReference type="PANTHER" id="PTHR23505">
    <property type="entry name" value="SPINSTER"/>
    <property type="match status" value="1"/>
</dbReference>
<dbReference type="InterPro" id="IPR036259">
    <property type="entry name" value="MFS_trans_sf"/>
</dbReference>
<gene>
    <name evidence="7" type="primary">WBGene00103533</name>
</gene>
<keyword evidence="3" id="KW-0812">Transmembrane</keyword>
<dbReference type="InterPro" id="IPR011701">
    <property type="entry name" value="MFS"/>
</dbReference>
<evidence type="ECO:0000256" key="5">
    <source>
        <dbReference type="ARBA" id="ARBA00023136"/>
    </source>
</evidence>
<dbReference type="GO" id="GO:0016020">
    <property type="term" value="C:membrane"/>
    <property type="evidence" value="ECO:0000318"/>
    <property type="project" value="GO_Central"/>
</dbReference>
<dbReference type="Gene3D" id="1.20.1250.20">
    <property type="entry name" value="MFS general substrate transporter like domains"/>
    <property type="match status" value="3"/>
</dbReference>
<evidence type="ECO:0000256" key="2">
    <source>
        <dbReference type="ARBA" id="ARBA00022448"/>
    </source>
</evidence>
<comment type="subcellular location">
    <subcellularLocation>
        <location evidence="1">Membrane</location>
        <topology evidence="1">Multi-pass membrane protein</topology>
    </subcellularLocation>
</comment>
<accession>A0A2A6CSB8</accession>
<reference evidence="8" key="1">
    <citation type="journal article" date="2008" name="Nat. Genet.">
        <title>The Pristionchus pacificus genome provides a unique perspective on nematode lifestyle and parasitism.</title>
        <authorList>
            <person name="Dieterich C."/>
            <person name="Clifton S.W."/>
            <person name="Schuster L.N."/>
            <person name="Chinwalla A."/>
            <person name="Delehaunty K."/>
            <person name="Dinkelacker I."/>
            <person name="Fulton L."/>
            <person name="Fulton R."/>
            <person name="Godfrey J."/>
            <person name="Minx P."/>
            <person name="Mitreva M."/>
            <person name="Roeseler W."/>
            <person name="Tian H."/>
            <person name="Witte H."/>
            <person name="Yang S.P."/>
            <person name="Wilson R.K."/>
            <person name="Sommer R.J."/>
        </authorList>
    </citation>
    <scope>NUCLEOTIDE SEQUENCE [LARGE SCALE GENOMIC DNA]</scope>
    <source>
        <strain evidence="8">PS312</strain>
    </source>
</reference>
<dbReference type="Pfam" id="PF07690">
    <property type="entry name" value="MFS_1"/>
    <property type="match status" value="3"/>
</dbReference>
<evidence type="ECO:0000256" key="1">
    <source>
        <dbReference type="ARBA" id="ARBA00004141"/>
    </source>
</evidence>
<dbReference type="GO" id="GO:0022857">
    <property type="term" value="F:transmembrane transporter activity"/>
    <property type="evidence" value="ECO:0000318"/>
    <property type="project" value="GO_Central"/>
</dbReference>
<dbReference type="Proteomes" id="UP000005239">
    <property type="component" value="Unassembled WGS sequence"/>
</dbReference>
<keyword evidence="4" id="KW-1133">Transmembrane helix</keyword>
<keyword evidence="8" id="KW-1185">Reference proteome</keyword>
<evidence type="ECO:0000256" key="3">
    <source>
        <dbReference type="ARBA" id="ARBA00022692"/>
    </source>
</evidence>
<sequence length="1461" mass="160678">MDVSHSTKSFHSYGSLGDSPIFFSPPSLPSRITSVALICLINTLTCWDRYVTAGVLCPIISFYSISDATGGMIQTIFIIVYIFTLMVTGWLGDHSNRKYLLLLSFTSWFFVVSASSFVPQESFWLFLLLRSLAAMGDAAVKVIAPALFADYFKEKERGYAIMLFFTSIPLGISIGMIIGSIITDSSIEWQWALRGAPVIGLPLLIGSAYLIEEPMRGSMDTEGRILKETSHWEDLKGVLSVRTFLLCIMGASFLNLYGRAVAWWGSTLLLNAMKYTNYDESIYHGISFATMQTFCSVIAIVAGLVGTISGVFIAESWSLGRCLSIGRSRASLLVASLGTLFAIPLSIISLQSISTNLYVYMGANFVAPTVMGGTFPLLTEAILNVISPCDRAMASALFNLVMSVTGDAPGPWIVGQLSDIFGEGSTDSSAAFFSLQRSLLILACFSGFGVIFLFLAAWRYPEDVKRKEEETQSLLYDDEAKPIVYDMISTCERVTSLLLLSLINMSTMWDRYSTAGVLRSIEDYYSICDSTAGLLQTFFTVVYIAMSILLIYLGDRFNRRFLVLLTGWIWLIFVAASSFIPSNFFILFLALRSLSAIADSTIIIIAPTMISDFFVGKPRSYALTIFYMFISVGISIGLVVGTIFIQIQADWQWSLRIVPIFGLPVMILSTIFLKEPTRGEMEEKIGTGLDQEPSSFLENIKVILPIKTYWFSTGALVCFNFVNRANSWWQTTLMQNGMAATNGTNAWHGVTLPEMQSVISVAGIITGLVIAPAIVYLSGRWRDGLYPFCCFSPPSSRSSSLTAAILSAIGVPCTFLYVWGTGHDVYLSMTGAILTGICNAAMIPLALETILSVVPPLQRGSACALLYLIQSATGDAPAPAIIGAISDAIRNGADDDESRWNALSTALYFSIGVAVFTSLFMFISAIFFPRDSLQGKKREEYEDRRTRRRSMVKFEPSFSENKSGVTEDEEINFVYKELSMTRRVVVAVLVTTLTFFLVYDRMAIDGVLLSLQQYFDINDSTTALLQTFQAISSALFFISIGMIGDRIERKRLVIMAVSIWFVLVFLSLVVGKGMFWAYLLLRTISSFAYAVVCSLGPVIVSDIFQGRARGYCLMALSIAPLIGSLLAMSISSWFLTSGYSWHAAMLISPSVVLPVTIALVFTMPKHEPILNVNKSSMVSLGFIEDIKSLLSVKTYALLVFGSTFSNLYQRAMSFWMPTILLYGYMANGSAFYFNLPFPVVMLITLLLGFTALLIGMPLSMWIAESWQQGKNLCSGRPFSRAIPLFVTLSTIIYSLISATAITMFVRAYPVYLACMFFNSLFTGGAAPLTTQIVLDVSPKWNRAAAMAIYNLFVGLADSPSSLIVGSLSDVFRGEATDPMSRYNAFVYALYILLGCNFISAALYGTATVFYPSDLAASHDDDMLSITSDEDAPLLKGALNRRASIVERGLLSRKATLDTTLL</sequence>
<dbReference type="InterPro" id="IPR044770">
    <property type="entry name" value="MFS_spinster-like"/>
</dbReference>
<organism evidence="7 8">
    <name type="scientific">Pristionchus pacificus</name>
    <name type="common">Parasitic nematode worm</name>
    <dbReference type="NCBI Taxonomy" id="54126"/>
    <lineage>
        <taxon>Eukaryota</taxon>
        <taxon>Metazoa</taxon>
        <taxon>Ecdysozoa</taxon>
        <taxon>Nematoda</taxon>
        <taxon>Chromadorea</taxon>
        <taxon>Rhabditida</taxon>
        <taxon>Rhabditina</taxon>
        <taxon>Diplogasteromorpha</taxon>
        <taxon>Diplogasteroidea</taxon>
        <taxon>Neodiplogasteridae</taxon>
        <taxon>Pristionchus</taxon>
    </lineage>
</organism>
<dbReference type="PROSITE" id="PS50850">
    <property type="entry name" value="MFS"/>
    <property type="match status" value="3"/>
</dbReference>
<keyword evidence="5" id="KW-0472">Membrane</keyword>
<proteinExistence type="inferred from homology"/>
<evidence type="ECO:0000256" key="4">
    <source>
        <dbReference type="ARBA" id="ARBA00022989"/>
    </source>
</evidence>
<dbReference type="EnsemblMetazoa" id="PPA13979.1">
    <property type="protein sequence ID" value="PPA13979.1"/>
    <property type="gene ID" value="WBGene00103533"/>
</dbReference>
<evidence type="ECO:0000313" key="7">
    <source>
        <dbReference type="EnsemblMetazoa" id="PPA13979.1"/>
    </source>
</evidence>
<dbReference type="SUPFAM" id="SSF103473">
    <property type="entry name" value="MFS general substrate transporter"/>
    <property type="match status" value="3"/>
</dbReference>
<dbReference type="InterPro" id="IPR020846">
    <property type="entry name" value="MFS_dom"/>
</dbReference>